<dbReference type="Proteomes" id="UP001231924">
    <property type="component" value="Unassembled WGS sequence"/>
</dbReference>
<proteinExistence type="predicted"/>
<dbReference type="Gene3D" id="1.20.120.680">
    <property type="entry name" value="Formiminotetrahydrofolate cyclodeaminase monomer, up-and-down helical bundle"/>
    <property type="match status" value="1"/>
</dbReference>
<evidence type="ECO:0000313" key="3">
    <source>
        <dbReference type="Proteomes" id="UP001231924"/>
    </source>
</evidence>
<comment type="caution">
    <text evidence="2">The sequence shown here is derived from an EMBL/GenBank/DDBJ whole genome shotgun (WGS) entry which is preliminary data.</text>
</comment>
<feature type="domain" description="Cyclodeaminase/cyclohydrolase" evidence="1">
    <location>
        <begin position="11"/>
        <end position="158"/>
    </location>
</feature>
<organism evidence="2 3">
    <name type="scientific">Actinomycetospora termitidis</name>
    <dbReference type="NCBI Taxonomy" id="3053470"/>
    <lineage>
        <taxon>Bacteria</taxon>
        <taxon>Bacillati</taxon>
        <taxon>Actinomycetota</taxon>
        <taxon>Actinomycetes</taxon>
        <taxon>Pseudonocardiales</taxon>
        <taxon>Pseudonocardiaceae</taxon>
        <taxon>Actinomycetospora</taxon>
    </lineage>
</organism>
<gene>
    <name evidence="2" type="ORF">QRT03_01310</name>
</gene>
<sequence>MTTGPLGAVPVGKLAEALAARGPGPAAGSTAATTTALAAGLAGKVAQGAARTDPAALDLAHELEGLRTRSLALADDDVAAFAGFLAARRSPGGAAGATEAIVQVPLDVLAVACRVTEIAAALAEHGPDALSGDAVTAALLAAAAAESASTLVGTNIADTGEVVGGLDGWGDPRVEDAAERAGEARRLAERAAF</sequence>
<dbReference type="EMBL" id="JASVWF010000001">
    <property type="protein sequence ID" value="MDL5154581.1"/>
    <property type="molecule type" value="Genomic_DNA"/>
</dbReference>
<dbReference type="Pfam" id="PF04961">
    <property type="entry name" value="FTCD_C"/>
    <property type="match status" value="1"/>
</dbReference>
<dbReference type="SUPFAM" id="SSF101262">
    <property type="entry name" value="Methenyltetrahydrofolate cyclohydrolase-like"/>
    <property type="match status" value="1"/>
</dbReference>
<evidence type="ECO:0000313" key="2">
    <source>
        <dbReference type="EMBL" id="MDL5154581.1"/>
    </source>
</evidence>
<keyword evidence="3" id="KW-1185">Reference proteome</keyword>
<protein>
    <submittedName>
        <fullName evidence="2">Cyclodeaminase/cyclohydrolase family protein</fullName>
    </submittedName>
</protein>
<dbReference type="RefSeq" id="WP_286050613.1">
    <property type="nucleotide sequence ID" value="NZ_JASVWF010000001.1"/>
</dbReference>
<name>A0ABT7M1Q5_9PSEU</name>
<evidence type="ECO:0000259" key="1">
    <source>
        <dbReference type="Pfam" id="PF04961"/>
    </source>
</evidence>
<reference evidence="2 3" key="1">
    <citation type="submission" date="2023-06" db="EMBL/GenBank/DDBJ databases">
        <title>Actinomycetospora Odt1-22.</title>
        <authorList>
            <person name="Supong K."/>
        </authorList>
    </citation>
    <scope>NUCLEOTIDE SEQUENCE [LARGE SCALE GENOMIC DNA]</scope>
    <source>
        <strain evidence="2 3">Odt1-22</strain>
    </source>
</reference>
<dbReference type="InterPro" id="IPR007044">
    <property type="entry name" value="Cyclodeamin/CycHdrlase"/>
</dbReference>
<accession>A0ABT7M1Q5</accession>
<dbReference type="InterPro" id="IPR036178">
    <property type="entry name" value="Formintransfe-cycloase-like_sf"/>
</dbReference>